<sequence>MPGAGSGEWSPPACWYEPRTASEMRDYTQRLLQSWTRIPEEDIAPSRERLLDYYQRGEPYTDYNLDIEGEGWFWVGVANPDHRGTAAASACSAYGIWAERSETPVGQPLAVSPQTLAEAAYEWLPLPQTSISLSPDADRPQVVNLPTWIWQDTAAISEVSATAILDVLGLEVTTTAVPGALTLDPGTEDATLHPADGRCILNPDGTIGLPWTPAHEGETPPCGITCHRATPGTSTP</sequence>
<reference evidence="1 2" key="1">
    <citation type="submission" date="2016-10" db="EMBL/GenBank/DDBJ databases">
        <authorList>
            <person name="de Groot N.N."/>
        </authorList>
    </citation>
    <scope>NUCLEOTIDE SEQUENCE [LARGE SCALE GENOMIC DNA]</scope>
    <source>
        <strain evidence="1 2">CGMCC 4.5739</strain>
    </source>
</reference>
<dbReference type="Proteomes" id="UP000199207">
    <property type="component" value="Unassembled WGS sequence"/>
</dbReference>
<evidence type="ECO:0000313" key="1">
    <source>
        <dbReference type="EMBL" id="SFD44033.1"/>
    </source>
</evidence>
<name>A0A1I1SJJ7_9ACTN</name>
<keyword evidence="2" id="KW-1185">Reference proteome</keyword>
<accession>A0A1I1SJJ7</accession>
<evidence type="ECO:0000313" key="2">
    <source>
        <dbReference type="Proteomes" id="UP000199207"/>
    </source>
</evidence>
<gene>
    <name evidence="1" type="ORF">SAMN05421773_11572</name>
</gene>
<dbReference type="AlphaFoldDB" id="A0A1I1SJJ7"/>
<dbReference type="STRING" id="910347.SAMN05421773_11572"/>
<organism evidence="1 2">
    <name type="scientific">Streptomyces aidingensis</name>
    <dbReference type="NCBI Taxonomy" id="910347"/>
    <lineage>
        <taxon>Bacteria</taxon>
        <taxon>Bacillati</taxon>
        <taxon>Actinomycetota</taxon>
        <taxon>Actinomycetes</taxon>
        <taxon>Kitasatosporales</taxon>
        <taxon>Streptomycetaceae</taxon>
        <taxon>Streptomyces</taxon>
    </lineage>
</organism>
<protein>
    <submittedName>
        <fullName evidence="1">Enoyl reductase</fullName>
    </submittedName>
</protein>
<dbReference type="EMBL" id="FOLM01000015">
    <property type="protein sequence ID" value="SFD44033.1"/>
    <property type="molecule type" value="Genomic_DNA"/>
</dbReference>
<proteinExistence type="predicted"/>